<gene>
    <name evidence="3" type="ORF">LSTR_LSTR004086</name>
</gene>
<dbReference type="InterPro" id="IPR001810">
    <property type="entry name" value="F-box_dom"/>
</dbReference>
<dbReference type="PANTHER" id="PTHR13318">
    <property type="entry name" value="PARTNER OF PAIRED, ISOFORM B-RELATED"/>
    <property type="match status" value="1"/>
</dbReference>
<dbReference type="InParanoid" id="A0A482WGS6"/>
<feature type="compositionally biased region" description="Polar residues" evidence="1">
    <location>
        <begin position="64"/>
        <end position="91"/>
    </location>
</feature>
<evidence type="ECO:0000256" key="1">
    <source>
        <dbReference type="SAM" id="MobiDB-lite"/>
    </source>
</evidence>
<dbReference type="STRING" id="195883.A0A482WGS6"/>
<organism evidence="3 4">
    <name type="scientific">Laodelphax striatellus</name>
    <name type="common">Small brown planthopper</name>
    <name type="synonym">Delphax striatella</name>
    <dbReference type="NCBI Taxonomy" id="195883"/>
    <lineage>
        <taxon>Eukaryota</taxon>
        <taxon>Metazoa</taxon>
        <taxon>Ecdysozoa</taxon>
        <taxon>Arthropoda</taxon>
        <taxon>Hexapoda</taxon>
        <taxon>Insecta</taxon>
        <taxon>Pterygota</taxon>
        <taxon>Neoptera</taxon>
        <taxon>Paraneoptera</taxon>
        <taxon>Hemiptera</taxon>
        <taxon>Auchenorrhyncha</taxon>
        <taxon>Fulgoroidea</taxon>
        <taxon>Delphacidae</taxon>
        <taxon>Criomorphinae</taxon>
        <taxon>Laodelphax</taxon>
    </lineage>
</organism>
<dbReference type="OrthoDB" id="3134645at2759"/>
<dbReference type="GO" id="GO:0019005">
    <property type="term" value="C:SCF ubiquitin ligase complex"/>
    <property type="evidence" value="ECO:0007669"/>
    <property type="project" value="InterPro"/>
</dbReference>
<dbReference type="CDD" id="cd22119">
    <property type="entry name" value="F-box_FBXL6"/>
    <property type="match status" value="1"/>
</dbReference>
<evidence type="ECO:0000313" key="4">
    <source>
        <dbReference type="Proteomes" id="UP000291343"/>
    </source>
</evidence>
<dbReference type="InterPro" id="IPR032675">
    <property type="entry name" value="LRR_dom_sf"/>
</dbReference>
<feature type="compositionally biased region" description="Polar residues" evidence="1">
    <location>
        <begin position="177"/>
        <end position="186"/>
    </location>
</feature>
<feature type="domain" description="F-box" evidence="2">
    <location>
        <begin position="231"/>
        <end position="279"/>
    </location>
</feature>
<dbReference type="AlphaFoldDB" id="A0A482WGS6"/>
<dbReference type="SMR" id="A0A482WGS6"/>
<dbReference type="SUPFAM" id="SSF52047">
    <property type="entry name" value="RNI-like"/>
    <property type="match status" value="1"/>
</dbReference>
<feature type="region of interest" description="Disordered" evidence="1">
    <location>
        <begin position="47"/>
        <end position="220"/>
    </location>
</feature>
<dbReference type="EMBL" id="QKKF02036132">
    <property type="protein sequence ID" value="RZF32658.1"/>
    <property type="molecule type" value="Genomic_DNA"/>
</dbReference>
<dbReference type="Gene3D" id="1.20.1280.50">
    <property type="match status" value="1"/>
</dbReference>
<comment type="caution">
    <text evidence="3">The sequence shown here is derived from an EMBL/GenBank/DDBJ whole genome shotgun (WGS) entry which is preliminary data.</text>
</comment>
<dbReference type="Gene3D" id="3.80.10.10">
    <property type="entry name" value="Ribonuclease Inhibitor"/>
    <property type="match status" value="2"/>
</dbReference>
<sequence length="658" mass="70739">MDERNGDCTFPEHHDDLPAFYPAISETESEHDCLKDFLLEPPPVVCQPSSVTGTPPVVAPAAGEQQTVGENPSETVAASFQSPGVESASSDKNGEWSPSVADGGGGGAGCSERTVSSDCVSSEPLYSPDAVEQVTGDSAGEPAAAPKQKAGRKRKSGESSRGGSRSNSSGRGAAKATYQSQISPDQNGIKLRIKKSVVAPQKGRKRRSKAGSTADDDGYVEPLTQSGWGESLPKPVLCKIFQLVARNEGCIPFLVRMTKVCRLWREVAETPKLWRHVDLASTWVRDPAKNDLNFCWLCENRLSHVQDLNLGGWSFVGIPRVLDKMATTCAELQSLGLSGWQGLNAEHMRFLAQSCPRLQRLDISSINPVHNSNKASAVSTTSLTGLAELMGERLTHLIISNNKLSGVPQIISALATHCPNLQVLDMSNVMTVSQSAGALHVEKLQEGCPLLRVLRITNSQLALAPVSLNEQALSQGFPLLEELSVAGVLDGLVSQPLIDDESLQRILKHSHKLRLLDVRGCNKVSDSSLVRIPAWDLEHLFLSGCYVTRLNGSGLELIAQKWGHSLVEMDLAWSTATEALDAAVMALAEHGTKVLNLCGSSVSLDPVKAVLERCPLLVSLNLSSCRALPRGMKRHYHDAGIAELRLSFAKDSPASPQQ</sequence>
<keyword evidence="4" id="KW-1185">Reference proteome</keyword>
<evidence type="ECO:0000313" key="3">
    <source>
        <dbReference type="EMBL" id="RZF32658.1"/>
    </source>
</evidence>
<reference evidence="3 4" key="1">
    <citation type="journal article" date="2017" name="Gigascience">
        <title>Genome sequence of the small brown planthopper, Laodelphax striatellus.</title>
        <authorList>
            <person name="Zhu J."/>
            <person name="Jiang F."/>
            <person name="Wang X."/>
            <person name="Yang P."/>
            <person name="Bao Y."/>
            <person name="Zhao W."/>
            <person name="Wang W."/>
            <person name="Lu H."/>
            <person name="Wang Q."/>
            <person name="Cui N."/>
            <person name="Li J."/>
            <person name="Chen X."/>
            <person name="Luo L."/>
            <person name="Yu J."/>
            <person name="Kang L."/>
            <person name="Cui F."/>
        </authorList>
    </citation>
    <scope>NUCLEOTIDE SEQUENCE [LARGE SCALE GENOMIC DNA]</scope>
    <source>
        <strain evidence="3">Lst14</strain>
    </source>
</reference>
<feature type="compositionally biased region" description="Low complexity" evidence="1">
    <location>
        <begin position="159"/>
        <end position="176"/>
    </location>
</feature>
<dbReference type="Proteomes" id="UP000291343">
    <property type="component" value="Unassembled WGS sequence"/>
</dbReference>
<proteinExistence type="predicted"/>
<dbReference type="GO" id="GO:0031146">
    <property type="term" value="P:SCF-dependent proteasomal ubiquitin-dependent protein catabolic process"/>
    <property type="evidence" value="ECO:0007669"/>
    <property type="project" value="TreeGrafter"/>
</dbReference>
<name>A0A482WGS6_LAOST</name>
<dbReference type="FunCoup" id="A0A482WGS6">
    <property type="interactions" value="427"/>
</dbReference>
<accession>A0A482WGS6</accession>
<dbReference type="Pfam" id="PF12937">
    <property type="entry name" value="F-box-like"/>
    <property type="match status" value="1"/>
</dbReference>
<protein>
    <recommendedName>
        <fullName evidence="2">F-box domain-containing protein</fullName>
    </recommendedName>
</protein>
<dbReference type="InterPro" id="IPR047922">
    <property type="entry name" value="FBXL6_F-box"/>
</dbReference>
<evidence type="ECO:0000259" key="2">
    <source>
        <dbReference type="Pfam" id="PF12937"/>
    </source>
</evidence>